<dbReference type="SUPFAM" id="SSF48179">
    <property type="entry name" value="6-phosphogluconate dehydrogenase C-terminal domain-like"/>
    <property type="match status" value="1"/>
</dbReference>
<proteinExistence type="inferred from homology"/>
<dbReference type="GO" id="GO:0000271">
    <property type="term" value="P:polysaccharide biosynthetic process"/>
    <property type="evidence" value="ECO:0007669"/>
    <property type="project" value="InterPro"/>
</dbReference>
<evidence type="ECO:0000256" key="2">
    <source>
        <dbReference type="ARBA" id="ARBA00012935"/>
    </source>
</evidence>
<keyword evidence="5" id="KW-0520">NAD</keyword>
<dbReference type="Pfam" id="PF00984">
    <property type="entry name" value="UDPG_MGDP_dh"/>
    <property type="match status" value="1"/>
</dbReference>
<dbReference type="InterPro" id="IPR046342">
    <property type="entry name" value="CBS_dom_sf"/>
</dbReference>
<evidence type="ECO:0000256" key="4">
    <source>
        <dbReference type="ARBA" id="ARBA00023002"/>
    </source>
</evidence>
<dbReference type="InterPro" id="IPR001732">
    <property type="entry name" value="UDP-Glc/GDP-Man_DH_N"/>
</dbReference>
<dbReference type="PROSITE" id="PS51371">
    <property type="entry name" value="CBS"/>
    <property type="match status" value="1"/>
</dbReference>
<accession>A0A075GP33</accession>
<dbReference type="PIRSF" id="PIRSF500136">
    <property type="entry name" value="UDP_ManNAc_DH"/>
    <property type="match status" value="1"/>
</dbReference>
<dbReference type="InterPro" id="IPR014026">
    <property type="entry name" value="UDP-Glc/GDP-Man_DH_dimer"/>
</dbReference>
<keyword evidence="8" id="KW-0129">CBS domain</keyword>
<dbReference type="GO" id="GO:0051287">
    <property type="term" value="F:NAD binding"/>
    <property type="evidence" value="ECO:0007669"/>
    <property type="project" value="InterPro"/>
</dbReference>
<dbReference type="GO" id="GO:0016628">
    <property type="term" value="F:oxidoreductase activity, acting on the CH-CH group of donors, NAD or NADP as acceptor"/>
    <property type="evidence" value="ECO:0007669"/>
    <property type="project" value="InterPro"/>
</dbReference>
<organism evidence="10">
    <name type="scientific">uncultured marine thaumarchaeote KM3_187_A08</name>
    <dbReference type="NCBI Taxonomy" id="1456073"/>
    <lineage>
        <taxon>Archaea</taxon>
        <taxon>Nitrososphaerota</taxon>
        <taxon>environmental samples</taxon>
    </lineage>
</organism>
<dbReference type="InterPro" id="IPR000644">
    <property type="entry name" value="CBS_dom"/>
</dbReference>
<dbReference type="InterPro" id="IPR008927">
    <property type="entry name" value="6-PGluconate_DH-like_C_sf"/>
</dbReference>
<evidence type="ECO:0000256" key="8">
    <source>
        <dbReference type="PROSITE-ProRule" id="PRU00703"/>
    </source>
</evidence>
<dbReference type="InterPro" id="IPR036220">
    <property type="entry name" value="UDP-Glc/GDP-Man_DH_C_sf"/>
</dbReference>
<protein>
    <recommendedName>
        <fullName evidence="3">UDP-N-acetyl-D-mannosamine dehydrogenase</fullName>
        <ecNumber evidence="2">1.1.1.336</ecNumber>
    </recommendedName>
    <alternativeName>
        <fullName evidence="6">UDP-ManNAc 6-dehydrogenase</fullName>
    </alternativeName>
</protein>
<evidence type="ECO:0000256" key="5">
    <source>
        <dbReference type="ARBA" id="ARBA00023027"/>
    </source>
</evidence>
<evidence type="ECO:0000313" key="10">
    <source>
        <dbReference type="EMBL" id="AIF05766.1"/>
    </source>
</evidence>
<name>A0A075GP33_9ARCH</name>
<dbReference type="InterPro" id="IPR014027">
    <property type="entry name" value="UDP-Glc/GDP-Man_DH_C"/>
</dbReference>
<dbReference type="SUPFAM" id="SSF52413">
    <property type="entry name" value="UDP-glucose/GDP-mannose dehydrogenase C-terminal domain"/>
    <property type="match status" value="1"/>
</dbReference>
<evidence type="ECO:0000256" key="7">
    <source>
        <dbReference type="ARBA" id="ARBA00049130"/>
    </source>
</evidence>
<keyword evidence="4 10" id="KW-0560">Oxidoreductase</keyword>
<dbReference type="GO" id="GO:0089714">
    <property type="term" value="F:UDP-N-acetyl-D-mannosamine dehydrogenase activity"/>
    <property type="evidence" value="ECO:0007669"/>
    <property type="project" value="UniProtKB-EC"/>
</dbReference>
<comment type="catalytic activity">
    <reaction evidence="7">
        <text>UDP-N-acetyl-alpha-D-mannosamine + 2 NAD(+) + H2O = UDP-N-acetyl-alpha-D-mannosaminouronate + 2 NADH + 3 H(+)</text>
        <dbReference type="Rhea" id="RHEA:25780"/>
        <dbReference type="ChEBI" id="CHEBI:15377"/>
        <dbReference type="ChEBI" id="CHEBI:15378"/>
        <dbReference type="ChEBI" id="CHEBI:57540"/>
        <dbReference type="ChEBI" id="CHEBI:57945"/>
        <dbReference type="ChEBI" id="CHEBI:68623"/>
        <dbReference type="ChEBI" id="CHEBI:70731"/>
        <dbReference type="EC" id="1.1.1.336"/>
    </reaction>
</comment>
<dbReference type="SMART" id="SM00984">
    <property type="entry name" value="UDPG_MGDP_dh_C"/>
    <property type="match status" value="1"/>
</dbReference>
<dbReference type="SUPFAM" id="SSF51735">
    <property type="entry name" value="NAD(P)-binding Rossmann-fold domains"/>
    <property type="match status" value="1"/>
</dbReference>
<dbReference type="InterPro" id="IPR036291">
    <property type="entry name" value="NAD(P)-bd_dom_sf"/>
</dbReference>
<dbReference type="SUPFAM" id="SSF54631">
    <property type="entry name" value="CBS-domain pair"/>
    <property type="match status" value="1"/>
</dbReference>
<reference evidence="10" key="1">
    <citation type="journal article" date="2014" name="Genome Biol. Evol.">
        <title>Pangenome evidence for extensive interdomain horizontal transfer affecting lineage core and shell genes in uncultured planktonic thaumarchaeota and euryarchaeota.</title>
        <authorList>
            <person name="Deschamps P."/>
            <person name="Zivanovic Y."/>
            <person name="Moreira D."/>
            <person name="Rodriguez-Valera F."/>
            <person name="Lopez-Garcia P."/>
        </authorList>
    </citation>
    <scope>NUCLEOTIDE SEQUENCE</scope>
</reference>
<dbReference type="NCBIfam" id="TIGR03026">
    <property type="entry name" value="NDP-sugDHase"/>
    <property type="match status" value="1"/>
</dbReference>
<feature type="domain" description="CBS" evidence="9">
    <location>
        <begin position="5"/>
        <end position="68"/>
    </location>
</feature>
<dbReference type="PANTHER" id="PTHR43491:SF2">
    <property type="entry name" value="UDP-N-ACETYL-D-MANNOSAMINE DEHYDROGENASE"/>
    <property type="match status" value="1"/>
</dbReference>
<dbReference type="Pfam" id="PF03721">
    <property type="entry name" value="UDPG_MGDP_dh_N"/>
    <property type="match status" value="1"/>
</dbReference>
<evidence type="ECO:0000259" key="9">
    <source>
        <dbReference type="PROSITE" id="PS51371"/>
    </source>
</evidence>
<evidence type="ECO:0000256" key="1">
    <source>
        <dbReference type="ARBA" id="ARBA00006601"/>
    </source>
</evidence>
<dbReference type="Gene3D" id="3.10.580.10">
    <property type="entry name" value="CBS-domain"/>
    <property type="match status" value="1"/>
</dbReference>
<dbReference type="InterPro" id="IPR017476">
    <property type="entry name" value="UDP-Glc/GDP-Man"/>
</dbReference>
<dbReference type="Pfam" id="PF03720">
    <property type="entry name" value="UDPG_MGDP_dh_C"/>
    <property type="match status" value="1"/>
</dbReference>
<dbReference type="Pfam" id="PF00571">
    <property type="entry name" value="CBS"/>
    <property type="match status" value="1"/>
</dbReference>
<dbReference type="PANTHER" id="PTHR43491">
    <property type="entry name" value="UDP-N-ACETYL-D-MANNOSAMINE DEHYDROGENASE"/>
    <property type="match status" value="1"/>
</dbReference>
<dbReference type="Gene3D" id="3.40.50.720">
    <property type="entry name" value="NAD(P)-binding Rossmann-like Domain"/>
    <property type="match status" value="2"/>
</dbReference>
<evidence type="ECO:0000256" key="3">
    <source>
        <dbReference type="ARBA" id="ARBA00016796"/>
    </source>
</evidence>
<dbReference type="PIRSF" id="PIRSF000124">
    <property type="entry name" value="UDPglc_GDPman_dh"/>
    <property type="match status" value="1"/>
</dbReference>
<dbReference type="AlphaFoldDB" id="A0A075GP33"/>
<comment type="similarity">
    <text evidence="1">Belongs to the UDP-glucose/GDP-mannose dehydrogenase family.</text>
</comment>
<dbReference type="InterPro" id="IPR028359">
    <property type="entry name" value="UDP_ManNAc/GlcNAc_DH"/>
</dbReference>
<gene>
    <name evidence="10" type="primary">UGDH</name>
    <name evidence="10" type="synonym">ugd</name>
</gene>
<evidence type="ECO:0000256" key="6">
    <source>
        <dbReference type="ARBA" id="ARBA00030172"/>
    </source>
</evidence>
<sequence length="564" mass="62295">MCDDMTKKFKEILVSPQTQIKDVLEIINQAPHNNLPSGIALIVNSSNSLLGIVTDGDIRRALLENHNLNETVDVIMNKSPLTIHESDSTGKSNASSIHTDKLKTINHNILIVNDDNQVVDIVNKLQLVQKNTPSIAVIGLGYVGLTLAVSLAEVGFKVTGVDSNEEIVKKLNQGTPHIHEIGLDSLLKFHVGKNLKIQTTSSKSNSDVYILCVQTPIDDNNEPILEYLNSATEYVANNLSPNNLVIIRSTVPIGTTRNNIIPILENSSGLDSNSDFYVASAPERTLAGKALKEIRELPQIIAGFNSPSSQLANGIFTKLTPSIINVDSLEEAELIKLMDNTFRDMIFAYSNQIALLADNYGIDTSKLIQAANEGYPRNNIPKPSPGVGGICLKKDPHILISSSKNTGYIPKLTELARHINESMSDHIIKKIERFSQLQNKDVSKLKIFVVGFAFKGNPETSDTRQSSTLDVTDKLSKISNNVFGYDPVVTETQINSFNVKSISIEEGFKNADCVLIMNNHDSYSKWDVYSLLSKTNQPCMFFDGWSLFGRKMIEKIEYVDYQTI</sequence>
<dbReference type="EC" id="1.1.1.336" evidence="2"/>
<dbReference type="EMBL" id="KF900749">
    <property type="protein sequence ID" value="AIF05766.1"/>
    <property type="molecule type" value="Genomic_DNA"/>
</dbReference>